<proteinExistence type="predicted"/>
<reference evidence="2 3" key="1">
    <citation type="submission" date="2018-02" db="EMBL/GenBank/DDBJ databases">
        <title>Draft genome of wild Prunus yedoensis var. nudiflora.</title>
        <authorList>
            <person name="Baek S."/>
            <person name="Kim J.-H."/>
            <person name="Choi K."/>
            <person name="Kim G.-B."/>
            <person name="Cho A."/>
            <person name="Jang H."/>
            <person name="Shin C.-H."/>
            <person name="Yu H.-J."/>
            <person name="Mun J.-H."/>
        </authorList>
    </citation>
    <scope>NUCLEOTIDE SEQUENCE [LARGE SCALE GENOMIC DNA]</scope>
    <source>
        <strain evidence="3">cv. Jeju island</strain>
        <tissue evidence="2">Leaf</tissue>
    </source>
</reference>
<dbReference type="EMBL" id="PJQY01000988">
    <property type="protein sequence ID" value="PQQ06233.1"/>
    <property type="molecule type" value="Genomic_DNA"/>
</dbReference>
<evidence type="ECO:0000313" key="2">
    <source>
        <dbReference type="EMBL" id="PQQ06233.1"/>
    </source>
</evidence>
<accession>A0A314YI51</accession>
<protein>
    <submittedName>
        <fullName evidence="2">Uncharacterized protein</fullName>
    </submittedName>
</protein>
<keyword evidence="3" id="KW-1185">Reference proteome</keyword>
<dbReference type="AlphaFoldDB" id="A0A314YI51"/>
<feature type="region of interest" description="Disordered" evidence="1">
    <location>
        <begin position="1"/>
        <end position="27"/>
    </location>
</feature>
<evidence type="ECO:0000313" key="3">
    <source>
        <dbReference type="Proteomes" id="UP000250321"/>
    </source>
</evidence>
<evidence type="ECO:0000256" key="1">
    <source>
        <dbReference type="SAM" id="MobiDB-lite"/>
    </source>
</evidence>
<gene>
    <name evidence="2" type="ORF">Pyn_04913</name>
</gene>
<feature type="compositionally biased region" description="Low complexity" evidence="1">
    <location>
        <begin position="1"/>
        <end position="21"/>
    </location>
</feature>
<dbReference type="Proteomes" id="UP000250321">
    <property type="component" value="Unassembled WGS sequence"/>
</dbReference>
<comment type="caution">
    <text evidence="2">The sequence shown here is derived from an EMBL/GenBank/DDBJ whole genome shotgun (WGS) entry which is preliminary data.</text>
</comment>
<sequence length="128" mass="13869">MAPKKSSTSAPDTSSSGTASTRPAFLSGSGVRDFTAVFDGWVERFTAGRAQFFLCKDVISFVNDHCILGPRYFDQKSDQLGTMRCIQFVLRFRPAAKGVLIGRIGTRCCLGSSQKLTYQVSNSVGEIG</sequence>
<organism evidence="2 3">
    <name type="scientific">Prunus yedoensis var. nudiflora</name>
    <dbReference type="NCBI Taxonomy" id="2094558"/>
    <lineage>
        <taxon>Eukaryota</taxon>
        <taxon>Viridiplantae</taxon>
        <taxon>Streptophyta</taxon>
        <taxon>Embryophyta</taxon>
        <taxon>Tracheophyta</taxon>
        <taxon>Spermatophyta</taxon>
        <taxon>Magnoliopsida</taxon>
        <taxon>eudicotyledons</taxon>
        <taxon>Gunneridae</taxon>
        <taxon>Pentapetalae</taxon>
        <taxon>rosids</taxon>
        <taxon>fabids</taxon>
        <taxon>Rosales</taxon>
        <taxon>Rosaceae</taxon>
        <taxon>Amygdaloideae</taxon>
        <taxon>Amygdaleae</taxon>
        <taxon>Prunus</taxon>
    </lineage>
</organism>
<name>A0A314YI51_PRUYE</name>